<dbReference type="RefSeq" id="WP_179252343.1">
    <property type="nucleotide sequence ID" value="NZ_JACBIV010000006.1"/>
</dbReference>
<accession>A0AAW3WPJ0</accession>
<comment type="caution">
    <text evidence="2">The sequence shown here is derived from an EMBL/GenBank/DDBJ whole genome shotgun (WGS) entry which is preliminary data.</text>
</comment>
<feature type="compositionally biased region" description="Basic and acidic residues" evidence="1">
    <location>
        <begin position="26"/>
        <end position="41"/>
    </location>
</feature>
<reference evidence="2" key="1">
    <citation type="submission" date="2020-08" db="EMBL/GenBank/DDBJ databases">
        <title>Food and environmental bacterial isolates.</title>
        <authorList>
            <person name="Richter L."/>
            <person name="Du Plessis E.M."/>
            <person name="Duvenage S."/>
            <person name="Allam M."/>
            <person name="Korsten L."/>
        </authorList>
    </citation>
    <scope>NUCLEOTIDE SEQUENCE</scope>
    <source>
        <strain evidence="2">UPMP2127</strain>
    </source>
</reference>
<gene>
    <name evidence="2" type="ORF">H8J20_09895</name>
</gene>
<evidence type="ECO:0000313" key="3">
    <source>
        <dbReference type="Proteomes" id="UP000659084"/>
    </source>
</evidence>
<dbReference type="AlphaFoldDB" id="A0AAW3WPJ0"/>
<organism evidence="2 3">
    <name type="scientific">Serratia fonticola</name>
    <dbReference type="NCBI Taxonomy" id="47917"/>
    <lineage>
        <taxon>Bacteria</taxon>
        <taxon>Pseudomonadati</taxon>
        <taxon>Pseudomonadota</taxon>
        <taxon>Gammaproteobacteria</taxon>
        <taxon>Enterobacterales</taxon>
        <taxon>Yersiniaceae</taxon>
        <taxon>Serratia</taxon>
    </lineage>
</organism>
<dbReference type="Proteomes" id="UP000659084">
    <property type="component" value="Unassembled WGS sequence"/>
</dbReference>
<name>A0AAW3WPJ0_SERFO</name>
<feature type="compositionally biased region" description="Polar residues" evidence="1">
    <location>
        <begin position="44"/>
        <end position="64"/>
    </location>
</feature>
<proteinExistence type="predicted"/>
<evidence type="ECO:0000256" key="1">
    <source>
        <dbReference type="SAM" id="MobiDB-lite"/>
    </source>
</evidence>
<sequence length="413" mass="45915">MFNSNFANLISELLATKQHNRQPVSPKKDTPTQKKPAEPRVFRSGNNVSDSVPSTQDKSATSEPEPSVPMDIPPAVEYTEATLPAKLAIYVPFRKYTFTLYHQILSRLGNVSLFVFRTLATDGCDIADVARITGLSPTHLAPILERLAGFGWYELSSGTLTAQGRMMSQAAALNGQRFSLWIDSHDNRSQAQILLSEDRFCEAETVATGTTLGEFERDWNILAVLQQQRLSRRLGGGKERQGELLPLLKILCDSPFHAALDHQYQAWDFRLEIARDTSQCRYLAVTLPQGFYPGDEKGRKKLYAPVLNYCITHTLPAWLAEDIPLPAPVNFTFCLLTGHKLNATGHEEQVSSWPVEMMLSRPALLERIRAMVPSADPLVSQEVSLTSATRKLALSYDVLAKQLVKSMPSLSGD</sequence>
<feature type="region of interest" description="Disordered" evidence="1">
    <location>
        <begin position="13"/>
        <end position="72"/>
    </location>
</feature>
<protein>
    <submittedName>
        <fullName evidence="2">Uncharacterized protein</fullName>
    </submittedName>
</protein>
<dbReference type="EMBL" id="JACNYO010000007">
    <property type="protein sequence ID" value="MBC3212452.1"/>
    <property type="molecule type" value="Genomic_DNA"/>
</dbReference>
<evidence type="ECO:0000313" key="2">
    <source>
        <dbReference type="EMBL" id="MBC3212452.1"/>
    </source>
</evidence>